<evidence type="ECO:0000256" key="1">
    <source>
        <dbReference type="SAM" id="Phobius"/>
    </source>
</evidence>
<dbReference type="FunCoup" id="E3LCX5">
    <property type="interactions" value="1080"/>
</dbReference>
<gene>
    <name evidence="2" type="ORF">CRE_00544</name>
</gene>
<dbReference type="OrthoDB" id="5853661at2759"/>
<accession>E3LCX5</accession>
<dbReference type="HOGENOM" id="CLU_1290014_0_0_1"/>
<dbReference type="Proteomes" id="UP000008281">
    <property type="component" value="Unassembled WGS sequence"/>
</dbReference>
<feature type="transmembrane region" description="Helical" evidence="1">
    <location>
        <begin position="99"/>
        <end position="119"/>
    </location>
</feature>
<dbReference type="AlphaFoldDB" id="E3LCX5"/>
<feature type="transmembrane region" description="Helical" evidence="1">
    <location>
        <begin position="77"/>
        <end position="93"/>
    </location>
</feature>
<keyword evidence="1" id="KW-0472">Membrane</keyword>
<dbReference type="eggNOG" id="ENOG502THMY">
    <property type="taxonomic scope" value="Eukaryota"/>
</dbReference>
<keyword evidence="1" id="KW-0812">Transmembrane</keyword>
<sequence>MSQDLRSFSVNACQFTLRTTLLLFSLAVVCLYAAMIYLEHSYPRIAPYHRRKLVYVCFPEEDSTVTYYMGVIRNMDIVLSIALAILCVILAVTSSLPRVHWPIFFISLIRFIFVCIEIAHVSSFTGDTQLDFILSARQGICKVNGDQMEAFHALIILFTVRCIKGYITINMSTLCYGNSILIYLFGLKSPPENVDGEEEHELDDFPVDRTHLTV</sequence>
<dbReference type="OMA" id="YITINMS"/>
<organism evidence="3">
    <name type="scientific">Caenorhabditis remanei</name>
    <name type="common">Caenorhabditis vulgaris</name>
    <dbReference type="NCBI Taxonomy" id="31234"/>
    <lineage>
        <taxon>Eukaryota</taxon>
        <taxon>Metazoa</taxon>
        <taxon>Ecdysozoa</taxon>
        <taxon>Nematoda</taxon>
        <taxon>Chromadorea</taxon>
        <taxon>Rhabditida</taxon>
        <taxon>Rhabditina</taxon>
        <taxon>Rhabditomorpha</taxon>
        <taxon>Rhabditoidea</taxon>
        <taxon>Rhabditidae</taxon>
        <taxon>Peloderinae</taxon>
        <taxon>Caenorhabditis</taxon>
    </lineage>
</organism>
<reference evidence="2" key="1">
    <citation type="submission" date="2007-07" db="EMBL/GenBank/DDBJ databases">
        <title>PCAP assembly of the Caenorhabditis remanei genome.</title>
        <authorList>
            <consortium name="The Caenorhabditis remanei Sequencing Consortium"/>
            <person name="Wilson R.K."/>
        </authorList>
    </citation>
    <scope>NUCLEOTIDE SEQUENCE [LARGE SCALE GENOMIC DNA]</scope>
    <source>
        <strain evidence="2">PB4641</strain>
    </source>
</reference>
<dbReference type="InParanoid" id="E3LCX5"/>
<dbReference type="EMBL" id="DS268407">
    <property type="protein sequence ID" value="EFO82670.1"/>
    <property type="molecule type" value="Genomic_DNA"/>
</dbReference>
<keyword evidence="1" id="KW-1133">Transmembrane helix</keyword>
<feature type="transmembrane region" description="Helical" evidence="1">
    <location>
        <begin position="20"/>
        <end position="38"/>
    </location>
</feature>
<proteinExistence type="predicted"/>
<evidence type="ECO:0000313" key="2">
    <source>
        <dbReference type="EMBL" id="EFO82670.1"/>
    </source>
</evidence>
<keyword evidence="3" id="KW-1185">Reference proteome</keyword>
<name>E3LCX5_CAERE</name>
<protein>
    <submittedName>
        <fullName evidence="2">Uncharacterized protein</fullName>
    </submittedName>
</protein>
<evidence type="ECO:0000313" key="3">
    <source>
        <dbReference type="Proteomes" id="UP000008281"/>
    </source>
</evidence>